<feature type="transmembrane region" description="Helical" evidence="1">
    <location>
        <begin position="50"/>
        <end position="67"/>
    </location>
</feature>
<dbReference type="HOGENOM" id="CLU_1592050_0_0_9"/>
<accession>A8RCK9</accession>
<keyword evidence="1" id="KW-0472">Membrane</keyword>
<feature type="transmembrane region" description="Helical" evidence="1">
    <location>
        <begin position="88"/>
        <end position="108"/>
    </location>
</feature>
<dbReference type="STRING" id="428127.EUBDOL_01430"/>
<evidence type="ECO:0000256" key="1">
    <source>
        <dbReference type="SAM" id="Phobius"/>
    </source>
</evidence>
<evidence type="ECO:0000313" key="2">
    <source>
        <dbReference type="EMBL" id="EDP10831.1"/>
    </source>
</evidence>
<evidence type="ECO:0000313" key="3">
    <source>
        <dbReference type="Proteomes" id="UP000004090"/>
    </source>
</evidence>
<protein>
    <submittedName>
        <fullName evidence="2">Uncharacterized protein</fullName>
    </submittedName>
</protein>
<comment type="caution">
    <text evidence="2">The sequence shown here is derived from an EMBL/GenBank/DDBJ whole genome shotgun (WGS) entry which is preliminary data.</text>
</comment>
<feature type="transmembrane region" description="Helical" evidence="1">
    <location>
        <begin position="9"/>
        <end position="30"/>
    </location>
</feature>
<sequence>MNIIKSKKLILDILFSISLILSTSLLLYIYSSKNIEIYNLINYYLAERSFYQFLSLLIIVAHVYIILRTILDYMQMKQFIIFRIKEKYYLLIVRQFLICLSIFLILHFSMDFILFQEIDYVGILLNTAFEFSVIPFLASKKLSKYNFVIGIFFLILSRTFITILVLY</sequence>
<keyword evidence="1" id="KW-0812">Transmembrane</keyword>
<name>A8RCK9_9FIRM</name>
<organism evidence="2 3">
    <name type="scientific">Amedibacillus dolichus DSM 3991</name>
    <dbReference type="NCBI Taxonomy" id="428127"/>
    <lineage>
        <taxon>Bacteria</taxon>
        <taxon>Bacillati</taxon>
        <taxon>Bacillota</taxon>
        <taxon>Erysipelotrichia</taxon>
        <taxon>Erysipelotrichales</taxon>
        <taxon>Erysipelotrichaceae</taxon>
        <taxon>Amedibacillus</taxon>
    </lineage>
</organism>
<dbReference type="EMBL" id="ABAW02000021">
    <property type="protein sequence ID" value="EDP10831.1"/>
    <property type="molecule type" value="Genomic_DNA"/>
</dbReference>
<proteinExistence type="predicted"/>
<dbReference type="AlphaFoldDB" id="A8RCK9"/>
<reference evidence="2 3" key="2">
    <citation type="submission" date="2007-09" db="EMBL/GenBank/DDBJ databases">
        <authorList>
            <person name="Fulton L."/>
            <person name="Clifton S."/>
            <person name="Fulton B."/>
            <person name="Xu J."/>
            <person name="Minx P."/>
            <person name="Pepin K.H."/>
            <person name="Johnson M."/>
            <person name="Thiruvilangam P."/>
            <person name="Bhonagiri V."/>
            <person name="Nash W.E."/>
            <person name="Mardis E.R."/>
            <person name="Wilson R.K."/>
        </authorList>
    </citation>
    <scope>NUCLEOTIDE SEQUENCE [LARGE SCALE GENOMIC DNA]</scope>
    <source>
        <strain evidence="2 3">DSM 3991</strain>
    </source>
</reference>
<gene>
    <name evidence="2" type="ORF">EUBDOL_01430</name>
</gene>
<keyword evidence="1" id="KW-1133">Transmembrane helix</keyword>
<feature type="transmembrane region" description="Helical" evidence="1">
    <location>
        <begin position="120"/>
        <end position="138"/>
    </location>
</feature>
<reference evidence="2 3" key="1">
    <citation type="submission" date="2007-09" db="EMBL/GenBank/DDBJ databases">
        <title>Draft genome sequence of Eubacterium dolichum (DSM 3991).</title>
        <authorList>
            <person name="Sudarsanam P."/>
            <person name="Ley R."/>
            <person name="Guruge J."/>
            <person name="Turnbaugh P.J."/>
            <person name="Mahowald M."/>
            <person name="Liep D."/>
            <person name="Gordon J."/>
        </authorList>
    </citation>
    <scope>NUCLEOTIDE SEQUENCE [LARGE SCALE GENOMIC DNA]</scope>
    <source>
        <strain evidence="2 3">DSM 3991</strain>
    </source>
</reference>
<feature type="transmembrane region" description="Helical" evidence="1">
    <location>
        <begin position="145"/>
        <end position="166"/>
    </location>
</feature>
<dbReference type="Proteomes" id="UP000004090">
    <property type="component" value="Unassembled WGS sequence"/>
</dbReference>